<dbReference type="AlphaFoldDB" id="A0A428SNB3"/>
<name>A0A428SNB3_9HYPO</name>
<dbReference type="InterPro" id="IPR029058">
    <property type="entry name" value="AB_hydrolase_fold"/>
</dbReference>
<protein>
    <recommendedName>
        <fullName evidence="3">Carboxylesterase type B domain-containing protein</fullName>
    </recommendedName>
</protein>
<dbReference type="SUPFAM" id="SSF53474">
    <property type="entry name" value="alpha/beta-Hydrolases"/>
    <property type="match status" value="1"/>
</dbReference>
<gene>
    <name evidence="1" type="ORF">CEP52_014286</name>
</gene>
<dbReference type="Proteomes" id="UP000287144">
    <property type="component" value="Unassembled WGS sequence"/>
</dbReference>
<organism evidence="1 2">
    <name type="scientific">Fusarium oligoseptatum</name>
    <dbReference type="NCBI Taxonomy" id="2604345"/>
    <lineage>
        <taxon>Eukaryota</taxon>
        <taxon>Fungi</taxon>
        <taxon>Dikarya</taxon>
        <taxon>Ascomycota</taxon>
        <taxon>Pezizomycotina</taxon>
        <taxon>Sordariomycetes</taxon>
        <taxon>Hypocreomycetidae</taxon>
        <taxon>Hypocreales</taxon>
        <taxon>Nectriaceae</taxon>
        <taxon>Fusarium</taxon>
        <taxon>Fusarium solani species complex</taxon>
    </lineage>
</organism>
<accession>A0A428SNB3</accession>
<reference evidence="1 2" key="1">
    <citation type="submission" date="2017-06" db="EMBL/GenBank/DDBJ databases">
        <title>Comparative genomic analysis of Ambrosia Fusariam Clade fungi.</title>
        <authorList>
            <person name="Stajich J.E."/>
            <person name="Carrillo J."/>
            <person name="Kijimoto T."/>
            <person name="Eskalen A."/>
            <person name="O'Donnell K."/>
            <person name="Kasson M."/>
        </authorList>
    </citation>
    <scope>NUCLEOTIDE SEQUENCE [LARGE SCALE GENOMIC DNA]</scope>
    <source>
        <strain evidence="1 2">NRRL62579</strain>
    </source>
</reference>
<comment type="caution">
    <text evidence="1">The sequence shown here is derived from an EMBL/GenBank/DDBJ whole genome shotgun (WGS) entry which is preliminary data.</text>
</comment>
<dbReference type="Gene3D" id="3.40.50.1820">
    <property type="entry name" value="alpha/beta hydrolase"/>
    <property type="match status" value="1"/>
</dbReference>
<dbReference type="EMBL" id="NKCK01000219">
    <property type="protein sequence ID" value="RSL91300.1"/>
    <property type="molecule type" value="Genomic_DNA"/>
</dbReference>
<dbReference type="SUPFAM" id="SSF82171">
    <property type="entry name" value="DPP6 N-terminal domain-like"/>
    <property type="match status" value="1"/>
</dbReference>
<evidence type="ECO:0000313" key="2">
    <source>
        <dbReference type="Proteomes" id="UP000287144"/>
    </source>
</evidence>
<evidence type="ECO:0008006" key="3">
    <source>
        <dbReference type="Google" id="ProtNLM"/>
    </source>
</evidence>
<keyword evidence="2" id="KW-1185">Reference proteome</keyword>
<dbReference type="STRING" id="1325735.A0A428SNB3"/>
<evidence type="ECO:0000313" key="1">
    <source>
        <dbReference type="EMBL" id="RSL91300.1"/>
    </source>
</evidence>
<proteinExistence type="predicted"/>
<sequence length="415" mass="45965">MVNFTGVPAAPAAGSIYSGPLVIIVKTDGKTFPNGDLWKYITCGVPEKNAVGTSVKYDYPQAFKDGKLLLIGHNILDCGTNQLTNESCKPENTYIYPLRWNVAADGSGPSGDIRELRLHPDNYAYFSQLVFNPSPKTGTPLAPRYGLEKVTILHEPKGVAPITAKGKVLSLNPQAISIGEDRGFSGDGTGLTYVGSSIESCNNDVFAVHLQTGVVRRPTKHPEYPDPLAFSPDNKCMALYFHGVTKTQLKALVDTYNESIPAGSPYGTGFTGEVYPGFKRLSSLLGDIGFTLAHRSMLNHTSKANPTVPVWSYEASYDRGASVLGTFHGSDLLPIFFDGPQSFASQSLLHYYFNFAYSQDPNESFNKRGQYPYWPKWSDKKQLLHLFRDNSSLLTDDFRWDSYMWMMANEKLLRF</sequence>